<feature type="transmembrane region" description="Helical" evidence="8">
    <location>
        <begin position="475"/>
        <end position="500"/>
    </location>
</feature>
<dbReference type="PRINTS" id="PR00702">
    <property type="entry name" value="ACRIFLAVINRP"/>
</dbReference>
<dbReference type="PANTHER" id="PTHR32063:SF4">
    <property type="entry name" value="SLR6043 PROTEIN"/>
    <property type="match status" value="1"/>
</dbReference>
<dbReference type="Gene3D" id="3.30.2090.10">
    <property type="entry name" value="Multidrug efflux transporter AcrB TolC docking domain, DN and DC subdomains"/>
    <property type="match status" value="2"/>
</dbReference>
<evidence type="ECO:0000256" key="6">
    <source>
        <dbReference type="ARBA" id="ARBA00022989"/>
    </source>
</evidence>
<evidence type="ECO:0000256" key="2">
    <source>
        <dbReference type="ARBA" id="ARBA00010942"/>
    </source>
</evidence>
<accession>A0A1G8UB76</accession>
<dbReference type="Proteomes" id="UP000199305">
    <property type="component" value="Unassembled WGS sequence"/>
</dbReference>
<dbReference type="STRING" id="658219.SAMN05216212_0053"/>
<feature type="transmembrane region" description="Helical" evidence="8">
    <location>
        <begin position="891"/>
        <end position="910"/>
    </location>
</feature>
<keyword evidence="4" id="KW-1003">Cell membrane</keyword>
<dbReference type="AlphaFoldDB" id="A0A1G8UB76"/>
<dbReference type="SUPFAM" id="SSF82693">
    <property type="entry name" value="Multidrug efflux transporter AcrB pore domain, PN1, PN2, PC1 and PC2 subdomains"/>
    <property type="match status" value="3"/>
</dbReference>
<keyword evidence="3" id="KW-0813">Transport</keyword>
<keyword evidence="10" id="KW-1185">Reference proteome</keyword>
<dbReference type="NCBIfam" id="TIGR00914">
    <property type="entry name" value="2A0601"/>
    <property type="match status" value="1"/>
</dbReference>
<dbReference type="InterPro" id="IPR001036">
    <property type="entry name" value="Acrflvin-R"/>
</dbReference>
<dbReference type="Gene3D" id="1.20.1640.10">
    <property type="entry name" value="Multidrug efflux transporter AcrB transmembrane domain"/>
    <property type="match status" value="2"/>
</dbReference>
<dbReference type="Pfam" id="PF00873">
    <property type="entry name" value="ACR_tran"/>
    <property type="match status" value="1"/>
</dbReference>
<keyword evidence="6 8" id="KW-1133">Transmembrane helix</keyword>
<dbReference type="GO" id="GO:0005886">
    <property type="term" value="C:plasma membrane"/>
    <property type="evidence" value="ECO:0007669"/>
    <property type="project" value="UniProtKB-SubCell"/>
</dbReference>
<protein>
    <submittedName>
        <fullName evidence="9">Heavy metal efflux pump, CzcA family</fullName>
    </submittedName>
</protein>
<feature type="transmembrane region" description="Helical" evidence="8">
    <location>
        <begin position="363"/>
        <end position="383"/>
    </location>
</feature>
<evidence type="ECO:0000256" key="5">
    <source>
        <dbReference type="ARBA" id="ARBA00022692"/>
    </source>
</evidence>
<name>A0A1G8UB76_9GAMM</name>
<feature type="transmembrane region" description="Helical" evidence="8">
    <location>
        <begin position="964"/>
        <end position="985"/>
    </location>
</feature>
<comment type="similarity">
    <text evidence="2">Belongs to the resistance-nodulation-cell division (RND) (TC 2.A.6) family.</text>
</comment>
<feature type="transmembrane region" description="Helical" evidence="8">
    <location>
        <begin position="916"/>
        <end position="938"/>
    </location>
</feature>
<feature type="transmembrane region" description="Helical" evidence="8">
    <location>
        <begin position="445"/>
        <end position="463"/>
    </location>
</feature>
<dbReference type="InterPro" id="IPR027463">
    <property type="entry name" value="AcrB_DN_DC_subdom"/>
</dbReference>
<dbReference type="PANTHER" id="PTHR32063">
    <property type="match status" value="1"/>
</dbReference>
<sequence length="1032" mass="110975">MIDRVIQWSLANRLLVLAAAALLFVWGTWSSLKAPVDVFPDLTAPSVTVVAEAHGMPPEDVERLVTFPLETAMNGASGVRRVRSNSGIGISVVTVEFDWGTDIYRARQIVSEKLQTARTALPPDLPPPVLAPVTSIMGEILFIALTSDVHDEMTLKTTADWVVRRRLLAVPGVAEVIPTGGQTRQFQVVATPERLAAYGVTLGELRQAVAAASQNSSAGFVTENNQEFLIQGVGRARGLEDIRQAVVTTREGMPVLVRDLASVQTGPAPRRGTGSYRGEAAVVLGIQKQPDVNTLALTERLDTVIADIEASLPKGMQIETDAFRQADFINVAIDNLAEALRDGAILVVAIMFAFLFSARATGIALLAIPLSLLVAVLVIRHLGGSINTMTLGGMAIALGALVDDAIIVVENIVRRLRENQALPEAERRDTTRVVFDATREIEGSIVFATLIIILVFLPLFFLTGVEGRLLEPLGLAYVVSLAASLLVAVTVTPVLSLLALPGTKAVDSHHDTRFIRWLKMRYRPILAGAMRYWRSVLIGSTALLLVAIAGLVFAGRGFLPEFNEGSLTISVVTLPGTSLETSDGIGQRVEEILLEQPEVVATARRTGRAELDPHAQQVFASEIDVTLEMQEREKAELLASLRQRFAAIPGTNVIIGQPISHRIDHMLSGTRANIAIKIFGEDMSELRRLGKQVESRVAEIPGAVDVAMEQQSEIPFVAVNFNRPALANYGMTVAEAAEALETAFTGTEVGRILEGQASFDLVVRFPESARENIDTLRETMLTLDSGARVPFAAIADIRRERGANTISRENVQRKLVVMANVAGRDLISVVEDIRTALGDSITLPTGYHIEYGGQFQSAEAAATRLLFLGALVIVGIFLLLVAAFGNTREAWLVMLNLPLALIGGVVGVWLTDGIVTIAAVIGFITLFGIATRNGVILVDHIGRLQRDEGFDLATAIRRGAEERLVPILMTALATAFALIPLALAAGQPGSEIQAPMAIVILCGLLSSTALNMLVVPVMYYRFFGPKPSESAA</sequence>
<dbReference type="OrthoDB" id="9758757at2"/>
<dbReference type="GO" id="GO:0008324">
    <property type="term" value="F:monoatomic cation transmembrane transporter activity"/>
    <property type="evidence" value="ECO:0007669"/>
    <property type="project" value="InterPro"/>
</dbReference>
<dbReference type="Gene3D" id="3.30.70.1440">
    <property type="entry name" value="Multidrug efflux transporter AcrB pore domain"/>
    <property type="match status" value="1"/>
</dbReference>
<feature type="transmembrane region" description="Helical" evidence="8">
    <location>
        <begin position="865"/>
        <end position="884"/>
    </location>
</feature>
<evidence type="ECO:0000256" key="1">
    <source>
        <dbReference type="ARBA" id="ARBA00004651"/>
    </source>
</evidence>
<dbReference type="InterPro" id="IPR004763">
    <property type="entry name" value="CusA-like"/>
</dbReference>
<evidence type="ECO:0000256" key="3">
    <source>
        <dbReference type="ARBA" id="ARBA00022448"/>
    </source>
</evidence>
<dbReference type="Gene3D" id="3.30.70.1430">
    <property type="entry name" value="Multidrug efflux transporter AcrB pore domain"/>
    <property type="match status" value="2"/>
</dbReference>
<proteinExistence type="inferred from homology"/>
<dbReference type="SUPFAM" id="SSF82866">
    <property type="entry name" value="Multidrug efflux transporter AcrB transmembrane domain"/>
    <property type="match status" value="2"/>
</dbReference>
<evidence type="ECO:0000256" key="4">
    <source>
        <dbReference type="ARBA" id="ARBA00022475"/>
    </source>
</evidence>
<keyword evidence="7 8" id="KW-0472">Membrane</keyword>
<evidence type="ECO:0000256" key="8">
    <source>
        <dbReference type="SAM" id="Phobius"/>
    </source>
</evidence>
<dbReference type="SUPFAM" id="SSF82714">
    <property type="entry name" value="Multidrug efflux transporter AcrB TolC docking domain, DN and DC subdomains"/>
    <property type="match status" value="2"/>
</dbReference>
<dbReference type="GO" id="GO:0042910">
    <property type="term" value="F:xenobiotic transmembrane transporter activity"/>
    <property type="evidence" value="ECO:0007669"/>
    <property type="project" value="TreeGrafter"/>
</dbReference>
<comment type="subcellular location">
    <subcellularLocation>
        <location evidence="1">Cell membrane</location>
        <topology evidence="1">Multi-pass membrane protein</topology>
    </subcellularLocation>
</comment>
<feature type="transmembrane region" description="Helical" evidence="8">
    <location>
        <begin position="997"/>
        <end position="1020"/>
    </location>
</feature>
<evidence type="ECO:0000313" key="9">
    <source>
        <dbReference type="EMBL" id="SDJ51076.1"/>
    </source>
</evidence>
<dbReference type="RefSeq" id="WP_091506184.1">
    <property type="nucleotide sequence ID" value="NZ_FNFH01000001.1"/>
</dbReference>
<evidence type="ECO:0000256" key="7">
    <source>
        <dbReference type="ARBA" id="ARBA00023136"/>
    </source>
</evidence>
<reference evidence="10" key="1">
    <citation type="submission" date="2016-10" db="EMBL/GenBank/DDBJ databases">
        <authorList>
            <person name="Varghese N."/>
            <person name="Submissions S."/>
        </authorList>
    </citation>
    <scope>NUCLEOTIDE SEQUENCE [LARGE SCALE GENOMIC DNA]</scope>
    <source>
        <strain evidence="10">CGMCC 1.10658</strain>
    </source>
</reference>
<dbReference type="EMBL" id="FNFH01000001">
    <property type="protein sequence ID" value="SDJ51076.1"/>
    <property type="molecule type" value="Genomic_DNA"/>
</dbReference>
<dbReference type="Gene3D" id="3.30.70.1320">
    <property type="entry name" value="Multidrug efflux transporter AcrB pore domain like"/>
    <property type="match status" value="1"/>
</dbReference>
<evidence type="ECO:0000313" key="10">
    <source>
        <dbReference type="Proteomes" id="UP000199305"/>
    </source>
</evidence>
<feature type="transmembrane region" description="Helical" evidence="8">
    <location>
        <begin position="532"/>
        <end position="554"/>
    </location>
</feature>
<organism evidence="9 10">
    <name type="scientific">Microbulbifer yueqingensis</name>
    <dbReference type="NCBI Taxonomy" id="658219"/>
    <lineage>
        <taxon>Bacteria</taxon>
        <taxon>Pseudomonadati</taxon>
        <taxon>Pseudomonadota</taxon>
        <taxon>Gammaproteobacteria</taxon>
        <taxon>Cellvibrionales</taxon>
        <taxon>Microbulbiferaceae</taxon>
        <taxon>Microbulbifer</taxon>
    </lineage>
</organism>
<gene>
    <name evidence="9" type="ORF">SAMN05216212_0053</name>
</gene>
<keyword evidence="5 8" id="KW-0812">Transmembrane</keyword>